<evidence type="ECO:0000256" key="1">
    <source>
        <dbReference type="ARBA" id="ARBA00009353"/>
    </source>
</evidence>
<evidence type="ECO:0000259" key="2">
    <source>
        <dbReference type="Pfam" id="PF01370"/>
    </source>
</evidence>
<comment type="caution">
    <text evidence="4">The sequence shown here is derived from an EMBL/GenBank/DDBJ whole genome shotgun (WGS) entry which is preliminary data.</text>
</comment>
<protein>
    <submittedName>
        <fullName evidence="4">TIGR01777 family oxidoreductase</fullName>
    </submittedName>
</protein>
<dbReference type="EMBL" id="JAFLCK010000027">
    <property type="protein sequence ID" value="MBN8661925.1"/>
    <property type="molecule type" value="Genomic_DNA"/>
</dbReference>
<evidence type="ECO:0000259" key="3">
    <source>
        <dbReference type="Pfam" id="PF08338"/>
    </source>
</evidence>
<dbReference type="InterPro" id="IPR001509">
    <property type="entry name" value="Epimerase_deHydtase"/>
</dbReference>
<name>A0A8J7TNL1_9BACT</name>
<dbReference type="Proteomes" id="UP000664277">
    <property type="component" value="Unassembled WGS sequence"/>
</dbReference>
<feature type="domain" description="DUF1731" evidence="3">
    <location>
        <begin position="242"/>
        <end position="287"/>
    </location>
</feature>
<evidence type="ECO:0000313" key="5">
    <source>
        <dbReference type="Proteomes" id="UP000664277"/>
    </source>
</evidence>
<dbReference type="SUPFAM" id="SSF51735">
    <property type="entry name" value="NAD(P)-binding Rossmann-fold domains"/>
    <property type="match status" value="1"/>
</dbReference>
<dbReference type="Pfam" id="PF08338">
    <property type="entry name" value="DUF1731"/>
    <property type="match status" value="1"/>
</dbReference>
<sequence length="302" mass="32216">MKVAIAGASGMIGQALTDHLRSSGHTVVPLKRNAPGSSQVFLGVDEKYLSEFDAVVNLAGENIAGRRWTDSQKKLIEESRTSTAGYLASCLSRTTGKPVVFINASAVGYYGNRGDLVLDESSSVGEGFLAETCKKWESAAEQACREGLRIVKLRIGVVLGRNGGALAKMLLPFQMGAGGILGDGKQYMSWIAIEDAVRAIEFVLANDSVTGAVNLVSPKPVTNSQFTSAMGKVLKRPVILPAPAFALKMILGDMAKEMLLEGNRVLPKKLESAGFKFMYPNVEDALAREINGVSQTKTAQAF</sequence>
<evidence type="ECO:0000313" key="4">
    <source>
        <dbReference type="EMBL" id="MBN8661925.1"/>
    </source>
</evidence>
<dbReference type="Pfam" id="PF01370">
    <property type="entry name" value="Epimerase"/>
    <property type="match status" value="1"/>
</dbReference>
<accession>A0A8J7TNL1</accession>
<dbReference type="PANTHER" id="PTHR11092:SF0">
    <property type="entry name" value="EPIMERASE FAMILY PROTEIN SDR39U1"/>
    <property type="match status" value="1"/>
</dbReference>
<dbReference type="CDD" id="cd05242">
    <property type="entry name" value="SDR_a8"/>
    <property type="match status" value="1"/>
</dbReference>
<comment type="similarity">
    <text evidence="1">Belongs to the NAD(P)-dependent epimerase/dehydratase family. SDR39U1 subfamily.</text>
</comment>
<reference evidence="4" key="1">
    <citation type="submission" date="2021-02" db="EMBL/GenBank/DDBJ databases">
        <title>Genome-Resolved Metagenomics of a Microbial Community Performing Photosynthetic Biological Nutrient Removal.</title>
        <authorList>
            <person name="Mcdaniel E.A."/>
        </authorList>
    </citation>
    <scope>NUCLEOTIDE SEQUENCE</scope>
    <source>
        <strain evidence="4">UWPOB_OBS1</strain>
    </source>
</reference>
<dbReference type="InterPro" id="IPR013549">
    <property type="entry name" value="DUF1731"/>
</dbReference>
<feature type="domain" description="NAD-dependent epimerase/dehydratase" evidence="2">
    <location>
        <begin position="4"/>
        <end position="207"/>
    </location>
</feature>
<dbReference type="Gene3D" id="3.40.50.720">
    <property type="entry name" value="NAD(P)-binding Rossmann-like Domain"/>
    <property type="match status" value="1"/>
</dbReference>
<dbReference type="InterPro" id="IPR010099">
    <property type="entry name" value="SDR39U1"/>
</dbReference>
<proteinExistence type="inferred from homology"/>
<gene>
    <name evidence="4" type="ORF">J0M35_16275</name>
</gene>
<dbReference type="AlphaFoldDB" id="A0A8J7TNL1"/>
<dbReference type="InterPro" id="IPR036291">
    <property type="entry name" value="NAD(P)-bd_dom_sf"/>
</dbReference>
<dbReference type="PANTHER" id="PTHR11092">
    <property type="entry name" value="SUGAR NUCLEOTIDE EPIMERASE RELATED"/>
    <property type="match status" value="1"/>
</dbReference>
<organism evidence="4 5">
    <name type="scientific">Candidatus Obscuribacter phosphatis</name>
    <dbReference type="NCBI Taxonomy" id="1906157"/>
    <lineage>
        <taxon>Bacteria</taxon>
        <taxon>Bacillati</taxon>
        <taxon>Candidatus Melainabacteria</taxon>
        <taxon>Candidatus Obscuribacterales</taxon>
        <taxon>Candidatus Obscuribacteraceae</taxon>
        <taxon>Candidatus Obscuribacter</taxon>
    </lineage>
</organism>
<dbReference type="NCBIfam" id="TIGR01777">
    <property type="entry name" value="yfcH"/>
    <property type="match status" value="1"/>
</dbReference>